<dbReference type="Gene3D" id="3.90.79.10">
    <property type="entry name" value="Nucleoside Triphosphate Pyrophosphohydrolase"/>
    <property type="match status" value="1"/>
</dbReference>
<dbReference type="Proteomes" id="UP000177269">
    <property type="component" value="Unassembled WGS sequence"/>
</dbReference>
<dbReference type="EMBL" id="MHSK01000004">
    <property type="protein sequence ID" value="OHA42851.1"/>
    <property type="molecule type" value="Genomic_DNA"/>
</dbReference>
<dbReference type="GO" id="GO:0016787">
    <property type="term" value="F:hydrolase activity"/>
    <property type="evidence" value="ECO:0007669"/>
    <property type="project" value="UniProtKB-KW"/>
</dbReference>
<dbReference type="InterPro" id="IPR015797">
    <property type="entry name" value="NUDIX_hydrolase-like_dom_sf"/>
</dbReference>
<evidence type="ECO:0000256" key="1">
    <source>
        <dbReference type="ARBA" id="ARBA00001946"/>
    </source>
</evidence>
<proteinExistence type="predicted"/>
<dbReference type="Pfam" id="PF00293">
    <property type="entry name" value="NUDIX"/>
    <property type="match status" value="1"/>
</dbReference>
<evidence type="ECO:0000313" key="5">
    <source>
        <dbReference type="Proteomes" id="UP000177269"/>
    </source>
</evidence>
<evidence type="ECO:0000313" key="4">
    <source>
        <dbReference type="EMBL" id="OHA42851.1"/>
    </source>
</evidence>
<dbReference type="PANTHER" id="PTHR43046:SF13">
    <property type="entry name" value="NUDIX HYDROLASE DOMAIN-CONTAINING PROTEIN"/>
    <property type="match status" value="1"/>
</dbReference>
<evidence type="ECO:0000256" key="2">
    <source>
        <dbReference type="ARBA" id="ARBA00022801"/>
    </source>
</evidence>
<protein>
    <recommendedName>
        <fullName evidence="3">Nudix hydrolase domain-containing protein</fullName>
    </recommendedName>
</protein>
<dbReference type="InterPro" id="IPR000086">
    <property type="entry name" value="NUDIX_hydrolase_dom"/>
</dbReference>
<evidence type="ECO:0000259" key="3">
    <source>
        <dbReference type="PROSITE" id="PS51462"/>
    </source>
</evidence>
<comment type="cofactor">
    <cofactor evidence="1">
        <name>Mg(2+)</name>
        <dbReference type="ChEBI" id="CHEBI:18420"/>
    </cofactor>
</comment>
<gene>
    <name evidence="4" type="ORF">A3G52_01175</name>
</gene>
<keyword evidence="2" id="KW-0378">Hydrolase</keyword>
<sequence>MPFYAVTDIQCSAHNEPDRSRRARETKRNTVKSTAPKLYVEEPGKVYPPVRLEEAEYAKAIQSLIVVCTDIGIIDVNSETIYLARRASRPANGWWWFIGGRSRVGETELESAQRCFKRETGLFIETKRFDFICMNRYFFKDRQQTPQEFGCDSLCYTLSLQLTREERDQITLDPREYFNGGLKAFHYKDLQSAQWVKDPIRDFYTMVFS</sequence>
<organism evidence="4 5">
    <name type="scientific">Candidatus Taylorbacteria bacterium RIFCSPLOWO2_12_FULL_43_20</name>
    <dbReference type="NCBI Taxonomy" id="1802332"/>
    <lineage>
        <taxon>Bacteria</taxon>
        <taxon>Candidatus Tayloriibacteriota</taxon>
    </lineage>
</organism>
<feature type="domain" description="Nudix hydrolase" evidence="3">
    <location>
        <begin position="64"/>
        <end position="209"/>
    </location>
</feature>
<comment type="caution">
    <text evidence="4">The sequence shown here is derived from an EMBL/GenBank/DDBJ whole genome shotgun (WGS) entry which is preliminary data.</text>
</comment>
<dbReference type="PANTHER" id="PTHR43046">
    <property type="entry name" value="GDP-MANNOSE MANNOSYL HYDROLASE"/>
    <property type="match status" value="1"/>
</dbReference>
<name>A0A1G2P5K2_9BACT</name>
<dbReference type="PROSITE" id="PS51462">
    <property type="entry name" value="NUDIX"/>
    <property type="match status" value="1"/>
</dbReference>
<accession>A0A1G2P5K2</accession>
<dbReference type="AlphaFoldDB" id="A0A1G2P5K2"/>
<reference evidence="4 5" key="1">
    <citation type="journal article" date="2016" name="Nat. Commun.">
        <title>Thousands of microbial genomes shed light on interconnected biogeochemical processes in an aquifer system.</title>
        <authorList>
            <person name="Anantharaman K."/>
            <person name="Brown C.T."/>
            <person name="Hug L.A."/>
            <person name="Sharon I."/>
            <person name="Castelle C.J."/>
            <person name="Probst A.J."/>
            <person name="Thomas B.C."/>
            <person name="Singh A."/>
            <person name="Wilkins M.J."/>
            <person name="Karaoz U."/>
            <person name="Brodie E.L."/>
            <person name="Williams K.H."/>
            <person name="Hubbard S.S."/>
            <person name="Banfield J.F."/>
        </authorList>
    </citation>
    <scope>NUCLEOTIDE SEQUENCE [LARGE SCALE GENOMIC DNA]</scope>
</reference>
<dbReference type="SUPFAM" id="SSF55811">
    <property type="entry name" value="Nudix"/>
    <property type="match status" value="1"/>
</dbReference>